<dbReference type="InterPro" id="IPR012640">
    <property type="entry name" value="Membr_lipoprot_lipid_attach_CS"/>
</dbReference>
<dbReference type="InterPro" id="IPR025491">
    <property type="entry name" value="DUF4382"/>
</dbReference>
<proteinExistence type="predicted"/>
<dbReference type="AlphaFoldDB" id="X0WPT3"/>
<feature type="domain" description="DUF4382" evidence="2">
    <location>
        <begin position="23"/>
        <end position="82"/>
    </location>
</feature>
<dbReference type="PROSITE" id="PS51257">
    <property type="entry name" value="PROKAR_LIPOPROTEIN"/>
    <property type="match status" value="1"/>
</dbReference>
<evidence type="ECO:0000256" key="1">
    <source>
        <dbReference type="ARBA" id="ARBA00022729"/>
    </source>
</evidence>
<organism evidence="3">
    <name type="scientific">marine sediment metagenome</name>
    <dbReference type="NCBI Taxonomy" id="412755"/>
    <lineage>
        <taxon>unclassified sequences</taxon>
        <taxon>metagenomes</taxon>
        <taxon>ecological metagenomes</taxon>
    </lineage>
</organism>
<dbReference type="Pfam" id="PF14321">
    <property type="entry name" value="DUF4382"/>
    <property type="match status" value="1"/>
</dbReference>
<sequence length="86" mass="9838">MKKLILFALSITLLLSGCSSDRTGNFQLYLTDQPIPDIENVYVTISEIGVKKQGEEAFTTIWEGEKTYDLLTLRNREELILDIELE</sequence>
<accession>X0WPT3</accession>
<comment type="caution">
    <text evidence="3">The sequence shown here is derived from an EMBL/GenBank/DDBJ whole genome shotgun (WGS) entry which is preliminary data.</text>
</comment>
<dbReference type="Pfam" id="PF08139">
    <property type="entry name" value="LPAM_1"/>
    <property type="match status" value="1"/>
</dbReference>
<dbReference type="EMBL" id="BARS01030733">
    <property type="protein sequence ID" value="GAG25237.1"/>
    <property type="molecule type" value="Genomic_DNA"/>
</dbReference>
<reference evidence="3" key="1">
    <citation type="journal article" date="2014" name="Front. Microbiol.">
        <title>High frequency of phylogenetically diverse reductive dehalogenase-homologous genes in deep subseafloor sedimentary metagenomes.</title>
        <authorList>
            <person name="Kawai M."/>
            <person name="Futagami T."/>
            <person name="Toyoda A."/>
            <person name="Takaki Y."/>
            <person name="Nishi S."/>
            <person name="Hori S."/>
            <person name="Arai W."/>
            <person name="Tsubouchi T."/>
            <person name="Morono Y."/>
            <person name="Uchiyama I."/>
            <person name="Ito T."/>
            <person name="Fujiyama A."/>
            <person name="Inagaki F."/>
            <person name="Takami H."/>
        </authorList>
    </citation>
    <scope>NUCLEOTIDE SEQUENCE</scope>
    <source>
        <strain evidence="3">Expedition CK06-06</strain>
    </source>
</reference>
<feature type="non-terminal residue" evidence="3">
    <location>
        <position position="86"/>
    </location>
</feature>
<keyword evidence="1" id="KW-0732">Signal</keyword>
<protein>
    <recommendedName>
        <fullName evidence="2">DUF4382 domain-containing protein</fullName>
    </recommendedName>
</protein>
<name>X0WPT3_9ZZZZ</name>
<evidence type="ECO:0000313" key="3">
    <source>
        <dbReference type="EMBL" id="GAG25237.1"/>
    </source>
</evidence>
<evidence type="ECO:0000259" key="2">
    <source>
        <dbReference type="Pfam" id="PF14321"/>
    </source>
</evidence>
<gene>
    <name evidence="3" type="ORF">S01H1_47907</name>
</gene>